<keyword evidence="1" id="KW-0812">Transmembrane</keyword>
<name>A0A6M3XFI5_9ZZZZ</name>
<feature type="transmembrane region" description="Helical" evidence="1">
    <location>
        <begin position="6"/>
        <end position="27"/>
    </location>
</feature>
<sequence length="81" mass="9049">MNSNGWVKVFIPTLVGLMGVLIGYAIAPTSAKIEDNRIRTEMNLQRILTAQTETATLQTDINYIKESLLRIEGDIKEIKGK</sequence>
<keyword evidence="1" id="KW-1133">Transmembrane helix</keyword>
<dbReference type="AlphaFoldDB" id="A0A6M3XFI5"/>
<evidence type="ECO:0000256" key="1">
    <source>
        <dbReference type="SAM" id="Phobius"/>
    </source>
</evidence>
<proteinExistence type="predicted"/>
<keyword evidence="1" id="KW-0472">Membrane</keyword>
<protein>
    <submittedName>
        <fullName evidence="2">Uncharacterized protein</fullName>
    </submittedName>
</protein>
<dbReference type="EMBL" id="MT144654">
    <property type="protein sequence ID" value="QJH96528.1"/>
    <property type="molecule type" value="Genomic_DNA"/>
</dbReference>
<evidence type="ECO:0000313" key="2">
    <source>
        <dbReference type="EMBL" id="QJH96528.1"/>
    </source>
</evidence>
<reference evidence="2" key="1">
    <citation type="submission" date="2020-03" db="EMBL/GenBank/DDBJ databases">
        <title>The deep terrestrial virosphere.</title>
        <authorList>
            <person name="Holmfeldt K."/>
            <person name="Nilsson E."/>
            <person name="Simone D."/>
            <person name="Lopez-Fernandez M."/>
            <person name="Wu X."/>
            <person name="de Brujin I."/>
            <person name="Lundin D."/>
            <person name="Andersson A."/>
            <person name="Bertilsson S."/>
            <person name="Dopson M."/>
        </authorList>
    </citation>
    <scope>NUCLEOTIDE SEQUENCE</scope>
    <source>
        <strain evidence="2">TM448B00749</strain>
    </source>
</reference>
<gene>
    <name evidence="2" type="ORF">TM448B00749_0020</name>
</gene>
<organism evidence="2">
    <name type="scientific">viral metagenome</name>
    <dbReference type="NCBI Taxonomy" id="1070528"/>
    <lineage>
        <taxon>unclassified sequences</taxon>
        <taxon>metagenomes</taxon>
        <taxon>organismal metagenomes</taxon>
    </lineage>
</organism>
<accession>A0A6M3XFI5</accession>